<keyword evidence="4" id="KW-1185">Reference proteome</keyword>
<evidence type="ECO:0008006" key="5">
    <source>
        <dbReference type="Google" id="ProtNLM"/>
    </source>
</evidence>
<feature type="region of interest" description="Disordered" evidence="1">
    <location>
        <begin position="85"/>
        <end position="119"/>
    </location>
</feature>
<feature type="signal peptide" evidence="2">
    <location>
        <begin position="1"/>
        <end position="31"/>
    </location>
</feature>
<sequence length="385" mass="42041">MAASTRSLGNTMVAILVVLGAKVLSIDKVDAFLSPMQISSTSICHESSTSLFAKRNKPSMKERRKQRAKRQPGVVVDRGVWNGASTVNEPETVPSMVSTTTTTPDCNNPRVGDDDSELEESVAQASSLIESQRKSVEYLTFIRKRVEESFPALDAVKAIADKGYFVHDGFLSSGEDEGFGDELLSQMLHEGIDMLSNDKLQRDITRLGDGEYVAKIVGGEAYADCPRLTEYVVSLTRHLPPLLNTEISACENGLLSKLDSTASMGVLRMYDRKTRLGAESLLSNPDDDDSRPFGVVCGDIEGAENDSRRITAMLFLSSKDWDATNFGGGITIENNGELVGAIRDRIVLLSSDTCSHRQEPWRGADSIGMEQASCVTVHFVREMSN</sequence>
<reference evidence="3 4" key="1">
    <citation type="submission" date="2024-10" db="EMBL/GenBank/DDBJ databases">
        <title>Updated reference genomes for cyclostephanoid diatoms.</title>
        <authorList>
            <person name="Roberts W.R."/>
            <person name="Alverson A.J."/>
        </authorList>
    </citation>
    <scope>NUCLEOTIDE SEQUENCE [LARGE SCALE GENOMIC DNA]</scope>
    <source>
        <strain evidence="3 4">AJA232-27</strain>
    </source>
</reference>
<protein>
    <recommendedName>
        <fullName evidence="5">Prolyl 4-hydroxylase alpha subunit domain-containing protein</fullName>
    </recommendedName>
</protein>
<gene>
    <name evidence="3" type="ORF">ACHAWU_004000</name>
</gene>
<dbReference type="AlphaFoldDB" id="A0ABD3MKB3"/>
<dbReference type="EMBL" id="JALLBG020000108">
    <property type="protein sequence ID" value="KAL3764188.1"/>
    <property type="molecule type" value="Genomic_DNA"/>
</dbReference>
<feature type="compositionally biased region" description="Low complexity" evidence="1">
    <location>
        <begin position="92"/>
        <end position="104"/>
    </location>
</feature>
<evidence type="ECO:0000313" key="4">
    <source>
        <dbReference type="Proteomes" id="UP001530293"/>
    </source>
</evidence>
<evidence type="ECO:0000313" key="3">
    <source>
        <dbReference type="EMBL" id="KAL3764188.1"/>
    </source>
</evidence>
<feature type="chain" id="PRO_5044892746" description="Prolyl 4-hydroxylase alpha subunit domain-containing protein" evidence="2">
    <location>
        <begin position="32"/>
        <end position="385"/>
    </location>
</feature>
<accession>A0ABD3MKB3</accession>
<organism evidence="3 4">
    <name type="scientific">Discostella pseudostelligera</name>
    <dbReference type="NCBI Taxonomy" id="259834"/>
    <lineage>
        <taxon>Eukaryota</taxon>
        <taxon>Sar</taxon>
        <taxon>Stramenopiles</taxon>
        <taxon>Ochrophyta</taxon>
        <taxon>Bacillariophyta</taxon>
        <taxon>Coscinodiscophyceae</taxon>
        <taxon>Thalassiosirophycidae</taxon>
        <taxon>Stephanodiscales</taxon>
        <taxon>Stephanodiscaceae</taxon>
        <taxon>Discostella</taxon>
    </lineage>
</organism>
<feature type="region of interest" description="Disordered" evidence="1">
    <location>
        <begin position="53"/>
        <end position="72"/>
    </location>
</feature>
<name>A0ABD3MKB3_9STRA</name>
<keyword evidence="2" id="KW-0732">Signal</keyword>
<dbReference type="Gene3D" id="2.60.120.620">
    <property type="entry name" value="q2cbj1_9rhob like domain"/>
    <property type="match status" value="1"/>
</dbReference>
<evidence type="ECO:0000256" key="2">
    <source>
        <dbReference type="SAM" id="SignalP"/>
    </source>
</evidence>
<feature type="compositionally biased region" description="Basic residues" evidence="1">
    <location>
        <begin position="54"/>
        <end position="70"/>
    </location>
</feature>
<dbReference type="Proteomes" id="UP001530293">
    <property type="component" value="Unassembled WGS sequence"/>
</dbReference>
<comment type="caution">
    <text evidence="3">The sequence shown here is derived from an EMBL/GenBank/DDBJ whole genome shotgun (WGS) entry which is preliminary data.</text>
</comment>
<proteinExistence type="predicted"/>
<evidence type="ECO:0000256" key="1">
    <source>
        <dbReference type="SAM" id="MobiDB-lite"/>
    </source>
</evidence>